<keyword evidence="1" id="KW-0175">Coiled coil</keyword>
<evidence type="ECO:0000259" key="4">
    <source>
        <dbReference type="PROSITE" id="PS50828"/>
    </source>
</evidence>
<feature type="compositionally biased region" description="Basic residues" evidence="2">
    <location>
        <begin position="230"/>
        <end position="245"/>
    </location>
</feature>
<organism evidence="5 6">
    <name type="scientific">Paramecium primaurelia</name>
    <dbReference type="NCBI Taxonomy" id="5886"/>
    <lineage>
        <taxon>Eukaryota</taxon>
        <taxon>Sar</taxon>
        <taxon>Alveolata</taxon>
        <taxon>Ciliophora</taxon>
        <taxon>Intramacronucleata</taxon>
        <taxon>Oligohymenophorea</taxon>
        <taxon>Peniculida</taxon>
        <taxon>Parameciidae</taxon>
        <taxon>Paramecium</taxon>
    </lineage>
</organism>
<sequence length="961" mass="114089">MSQKIKILSTSTQQPSNDEKNDFCSVFLGFDSKDQKNASILNQEDAENDFHQFLEHPNTSKSQKDDKNYRDLVLNQLQGQDGSTQFKQNLLENQSNQNSGAIALEDNYNQYSNNLNEYITHYNCQKSNQISQNFNNNPDAYYEDYGGVQNIQEFKDPIYYQDNENKELNIYERYYRDEKCPYLQPIQVKQLDQDGMIYNQQNIQWNQDEGEPYIQQQNDEIINQDDGQIKKKKNKRGNRKNKNKKRESNNEQEDEQQINHEQQLQQKVIQDNNTENTNQFDNGNIEELDDAVSDEFKIKITNFIEQNNNTKISLTKTIYGNQKQSIKIIEIIDYENQIQKLCKQFSNLKYSEIALSLQLIVNFENCQQFLQTLKPKEEKLILREINQLIIDEQKAIESKNKDELTKSQYKIEEFKKVNQIQNIEGQSLYQTAIKIIEQKNFKFDIKKCDQQTKQQKKTDFELNRNQVIAINNQKAKVIKQYQTCNINENQCNQQLQQIRLEKKKLEKIGRDLFLDLMVIDDNGFCRIDFHKFFSAEIENILDGVFEKIESYKLCNQQKQIKLLIIVGKGLHSINQKPIIGPITKQYIQQYLKQQVEIIEGKIDFDQLQSQSKVILRIIQQQIMIELFLRLLLHSLSYWTIYIIIINLCSIYESKLSLLEFSTPTTYELIYLSFSTILTIKWYLIKFLFNLLFYLISIFLVIVQHFLTYIPSIISELNTWFLIISTVCIIIILITNCKFGDYEDKYQQVQYENYQVNHKFPENNFQNYYFAQNNDLYKTRGNLYSKQQTKSYSQNKRQQSQNTQIEKEERKKLIQKLNENRVEMKLLQQNKGEIFQQKKEKEIKRFVIKDALQICIQKIEILQEEGKELFLKLINIQDGICRVDFHNFYKVEIKALLDGLLEQIRLYKDRLGYKYVKLKIIVGKGNHSKNGIPVIGPQTQEYLKEYLQEEVEIKNGFIEVQV</sequence>
<dbReference type="PANTHER" id="PTHR47417:SF1">
    <property type="entry name" value="SMR DOMAIN-CONTAINING PROTEIN YPL199C"/>
    <property type="match status" value="1"/>
</dbReference>
<dbReference type="EMBL" id="CAJJDM010000068">
    <property type="protein sequence ID" value="CAD8081766.1"/>
    <property type="molecule type" value="Genomic_DNA"/>
</dbReference>
<feature type="transmembrane region" description="Helical" evidence="3">
    <location>
        <begin position="690"/>
        <end position="713"/>
    </location>
</feature>
<feature type="coiled-coil region" evidence="1">
    <location>
        <begin position="799"/>
        <end position="829"/>
    </location>
</feature>
<dbReference type="OMA" id="DIKKCDQ"/>
<dbReference type="Proteomes" id="UP000688137">
    <property type="component" value="Unassembled WGS sequence"/>
</dbReference>
<dbReference type="PANTHER" id="PTHR47417">
    <property type="entry name" value="SMR DOMAIN-CONTAINING PROTEIN YPL199C"/>
    <property type="match status" value="1"/>
</dbReference>
<evidence type="ECO:0000313" key="6">
    <source>
        <dbReference type="Proteomes" id="UP000688137"/>
    </source>
</evidence>
<keyword evidence="3" id="KW-0472">Membrane</keyword>
<comment type="caution">
    <text evidence="5">The sequence shown here is derived from an EMBL/GenBank/DDBJ whole genome shotgun (WGS) entry which is preliminary data.</text>
</comment>
<keyword evidence="6" id="KW-1185">Reference proteome</keyword>
<keyword evidence="3" id="KW-0812">Transmembrane</keyword>
<accession>A0A8S1MWF9</accession>
<feature type="domain" description="Smr" evidence="4">
    <location>
        <begin position="882"/>
        <end position="961"/>
    </location>
</feature>
<feature type="transmembrane region" description="Helical" evidence="3">
    <location>
        <begin position="719"/>
        <end position="738"/>
    </location>
</feature>
<evidence type="ECO:0000313" key="5">
    <source>
        <dbReference type="EMBL" id="CAD8081766.1"/>
    </source>
</evidence>
<dbReference type="InterPro" id="IPR053020">
    <property type="entry name" value="Smr_domain_protein"/>
</dbReference>
<protein>
    <recommendedName>
        <fullName evidence="4">Smr domain-containing protein</fullName>
    </recommendedName>
</protein>
<evidence type="ECO:0000256" key="2">
    <source>
        <dbReference type="SAM" id="MobiDB-lite"/>
    </source>
</evidence>
<name>A0A8S1MWF9_PARPR</name>
<dbReference type="PROSITE" id="PS50828">
    <property type="entry name" value="SMR"/>
    <property type="match status" value="1"/>
</dbReference>
<keyword evidence="3" id="KW-1133">Transmembrane helix</keyword>
<proteinExistence type="predicted"/>
<feature type="transmembrane region" description="Helical" evidence="3">
    <location>
        <begin position="626"/>
        <end position="645"/>
    </location>
</feature>
<reference evidence="5" key="1">
    <citation type="submission" date="2021-01" db="EMBL/GenBank/DDBJ databases">
        <authorList>
            <consortium name="Genoscope - CEA"/>
            <person name="William W."/>
        </authorList>
    </citation>
    <scope>NUCLEOTIDE SEQUENCE</scope>
</reference>
<evidence type="ECO:0000256" key="3">
    <source>
        <dbReference type="SAM" id="Phobius"/>
    </source>
</evidence>
<dbReference type="InterPro" id="IPR002625">
    <property type="entry name" value="Smr_dom"/>
</dbReference>
<evidence type="ECO:0000256" key="1">
    <source>
        <dbReference type="SAM" id="Coils"/>
    </source>
</evidence>
<gene>
    <name evidence="5" type="ORF">PPRIM_AZ9-3.1.T0660159</name>
</gene>
<dbReference type="AlphaFoldDB" id="A0A8S1MWF9"/>
<feature type="region of interest" description="Disordered" evidence="2">
    <location>
        <begin position="220"/>
        <end position="263"/>
    </location>
</feature>